<evidence type="ECO:0000313" key="1">
    <source>
        <dbReference type="EMBL" id="JAE38045.1"/>
    </source>
</evidence>
<name>A0A0A9HLL4_ARUDO</name>
<sequence>MLSGEGKSTKNNHPSCQNLLVSSVSMTTEHRFPLTLMTALKLRALEHPAAQVRTGGLPSIPRRTGLLVRAQTANQGREALMVAVGATKMGM</sequence>
<accession>A0A0A9HLL4</accession>
<proteinExistence type="predicted"/>
<reference evidence="1" key="1">
    <citation type="submission" date="2014-09" db="EMBL/GenBank/DDBJ databases">
        <authorList>
            <person name="Magalhaes I.L.F."/>
            <person name="Oliveira U."/>
            <person name="Santos F.R."/>
            <person name="Vidigal T.H.D.A."/>
            <person name="Brescovit A.D."/>
            <person name="Santos A.J."/>
        </authorList>
    </citation>
    <scope>NUCLEOTIDE SEQUENCE</scope>
    <source>
        <tissue evidence="1">Shoot tissue taken approximately 20 cm above the soil surface</tissue>
    </source>
</reference>
<dbReference type="EMBL" id="GBRH01159851">
    <property type="protein sequence ID" value="JAE38045.1"/>
    <property type="molecule type" value="Transcribed_RNA"/>
</dbReference>
<organism evidence="1">
    <name type="scientific">Arundo donax</name>
    <name type="common">Giant reed</name>
    <name type="synonym">Donax arundinaceus</name>
    <dbReference type="NCBI Taxonomy" id="35708"/>
    <lineage>
        <taxon>Eukaryota</taxon>
        <taxon>Viridiplantae</taxon>
        <taxon>Streptophyta</taxon>
        <taxon>Embryophyta</taxon>
        <taxon>Tracheophyta</taxon>
        <taxon>Spermatophyta</taxon>
        <taxon>Magnoliopsida</taxon>
        <taxon>Liliopsida</taxon>
        <taxon>Poales</taxon>
        <taxon>Poaceae</taxon>
        <taxon>PACMAD clade</taxon>
        <taxon>Arundinoideae</taxon>
        <taxon>Arundineae</taxon>
        <taxon>Arundo</taxon>
    </lineage>
</organism>
<dbReference type="AlphaFoldDB" id="A0A0A9HLL4"/>
<protein>
    <submittedName>
        <fullName evidence="1">Uncharacterized protein</fullName>
    </submittedName>
</protein>
<reference evidence="1" key="2">
    <citation type="journal article" date="2015" name="Data Brief">
        <title>Shoot transcriptome of the giant reed, Arundo donax.</title>
        <authorList>
            <person name="Barrero R.A."/>
            <person name="Guerrero F.D."/>
            <person name="Moolhuijzen P."/>
            <person name="Goolsby J.A."/>
            <person name="Tidwell J."/>
            <person name="Bellgard S.E."/>
            <person name="Bellgard M.I."/>
        </authorList>
    </citation>
    <scope>NUCLEOTIDE SEQUENCE</scope>
    <source>
        <tissue evidence="1">Shoot tissue taken approximately 20 cm above the soil surface</tissue>
    </source>
</reference>